<keyword evidence="1" id="KW-0812">Transmembrane</keyword>
<dbReference type="EMBL" id="ASTJ01000011">
    <property type="protein sequence ID" value="EPC04173.1"/>
    <property type="molecule type" value="Genomic_DNA"/>
</dbReference>
<proteinExistence type="predicted"/>
<dbReference type="STRING" id="1121939.L861_02350"/>
<keyword evidence="1" id="KW-0472">Membrane</keyword>
<accession>S2KUC0</accession>
<evidence type="ECO:0000256" key="1">
    <source>
        <dbReference type="SAM" id="Phobius"/>
    </source>
</evidence>
<evidence type="ECO:0000313" key="3">
    <source>
        <dbReference type="Proteomes" id="UP000014463"/>
    </source>
</evidence>
<gene>
    <name evidence="2" type="ORF">L861_02350</name>
</gene>
<feature type="transmembrane region" description="Helical" evidence="1">
    <location>
        <begin position="132"/>
        <end position="151"/>
    </location>
</feature>
<evidence type="ECO:0000313" key="2">
    <source>
        <dbReference type="EMBL" id="EPC04173.1"/>
    </source>
</evidence>
<dbReference type="Proteomes" id="UP000014463">
    <property type="component" value="Unassembled WGS sequence"/>
</dbReference>
<dbReference type="RefSeq" id="WP_016414907.1">
    <property type="nucleotide sequence ID" value="NZ_AUAB01000027.1"/>
</dbReference>
<feature type="transmembrane region" description="Helical" evidence="1">
    <location>
        <begin position="76"/>
        <end position="97"/>
    </location>
</feature>
<protein>
    <submittedName>
        <fullName evidence="2">Uncharacterized protein</fullName>
    </submittedName>
</protein>
<reference evidence="2 3" key="1">
    <citation type="journal article" date="2013" name="Genome Announc.">
        <title>Draft genome sequence of the moderately halophilic gammaproteobacterium Halomonas anticariensis FP35.</title>
        <authorList>
            <person name="Tahrioui A."/>
            <person name="Quesada E."/>
            <person name="Llamas I."/>
        </authorList>
    </citation>
    <scope>NUCLEOTIDE SEQUENCE [LARGE SCALE GENOMIC DNA]</scope>
    <source>
        <strain evidence="3">DSM 16096 / CECT 5854 / LMG 22089 / FP35</strain>
    </source>
</reference>
<name>S2KUC0_LITA3</name>
<organism evidence="2 3">
    <name type="scientific">Litchfieldella anticariensis (strain DSM 16096 / CECT 5854 / CIP 108499 / LMG 22089 / FP35)</name>
    <name type="common">Halomonas anticariensis</name>
    <dbReference type="NCBI Taxonomy" id="1121939"/>
    <lineage>
        <taxon>Bacteria</taxon>
        <taxon>Pseudomonadati</taxon>
        <taxon>Pseudomonadota</taxon>
        <taxon>Gammaproteobacteria</taxon>
        <taxon>Oceanospirillales</taxon>
        <taxon>Halomonadaceae</taxon>
        <taxon>Litchfieldella</taxon>
    </lineage>
</organism>
<keyword evidence="3" id="KW-1185">Reference proteome</keyword>
<sequence>MTEIWLPLRQRLHIVPLVGTQCECAASGGYINDDPDAAGIGQLDNIELLTPELTMAVGAERRAAESDNVARRDGSFFYLYLLYLYIAFLRGAGRAMIVSKSILMLHQVKVPSVAFLEVIVDSYRFNYVNAVFVSRCILSIICVPMAVIATIGQALPDALKHVHVEALMRKSFTLYRIFTWRSGFCE</sequence>
<comment type="caution">
    <text evidence="2">The sequence shown here is derived from an EMBL/GenBank/DDBJ whole genome shotgun (WGS) entry which is preliminary data.</text>
</comment>
<keyword evidence="1" id="KW-1133">Transmembrane helix</keyword>
<dbReference type="AlphaFoldDB" id="S2KUC0"/>